<evidence type="ECO:0000256" key="6">
    <source>
        <dbReference type="ARBA" id="ARBA00023075"/>
    </source>
</evidence>
<keyword evidence="6" id="KW-0830">Ubiquinone</keyword>
<dbReference type="EMBL" id="VSSQ01000720">
    <property type="protein sequence ID" value="MPM00295.1"/>
    <property type="molecule type" value="Genomic_DNA"/>
</dbReference>
<evidence type="ECO:0000259" key="10">
    <source>
        <dbReference type="Pfam" id="PF24836"/>
    </source>
</evidence>
<gene>
    <name evidence="11" type="primary">nqrA_5</name>
    <name evidence="11" type="ORF">SDC9_46519</name>
</gene>
<evidence type="ECO:0000256" key="4">
    <source>
        <dbReference type="ARBA" id="ARBA00023053"/>
    </source>
</evidence>
<evidence type="ECO:0000256" key="7">
    <source>
        <dbReference type="ARBA" id="ARBA00023201"/>
    </source>
</evidence>
<dbReference type="PANTHER" id="PTHR37839:SF1">
    <property type="entry name" value="NA(+)-TRANSLOCATING NADH-QUINONE REDUCTASE SUBUNIT A"/>
    <property type="match status" value="1"/>
</dbReference>
<accession>A0A644W8Z1</accession>
<evidence type="ECO:0000256" key="5">
    <source>
        <dbReference type="ARBA" id="ARBA00023065"/>
    </source>
</evidence>
<dbReference type="Pfam" id="PF05896">
    <property type="entry name" value="NQRA_N"/>
    <property type="match status" value="1"/>
</dbReference>
<keyword evidence="1" id="KW-0813">Transport</keyword>
<keyword evidence="2" id="KW-1278">Translocase</keyword>
<dbReference type="InterPro" id="IPR022615">
    <property type="entry name" value="NqrA_C_domain"/>
</dbReference>
<organism evidence="11">
    <name type="scientific">bioreactor metagenome</name>
    <dbReference type="NCBI Taxonomy" id="1076179"/>
    <lineage>
        <taxon>unclassified sequences</taxon>
        <taxon>metagenomes</taxon>
        <taxon>ecological metagenomes</taxon>
    </lineage>
</organism>
<dbReference type="InterPro" id="IPR056148">
    <property type="entry name" value="NQRA_2nd"/>
</dbReference>
<evidence type="ECO:0000313" key="11">
    <source>
        <dbReference type="EMBL" id="MPM00295.1"/>
    </source>
</evidence>
<dbReference type="InterPro" id="IPR008703">
    <property type="entry name" value="NqrA"/>
</dbReference>
<comment type="caution">
    <text evidence="11">The sequence shown here is derived from an EMBL/GenBank/DDBJ whole genome shotgun (WGS) entry which is preliminary data.</text>
</comment>
<evidence type="ECO:0000256" key="1">
    <source>
        <dbReference type="ARBA" id="ARBA00022448"/>
    </source>
</evidence>
<proteinExistence type="inferred from homology"/>
<dbReference type="GO" id="GO:0016655">
    <property type="term" value="F:oxidoreductase activity, acting on NAD(P)H, quinone or similar compound as acceptor"/>
    <property type="evidence" value="ECO:0007669"/>
    <property type="project" value="InterPro"/>
</dbReference>
<reference evidence="11" key="1">
    <citation type="submission" date="2019-08" db="EMBL/GenBank/DDBJ databases">
        <authorList>
            <person name="Kucharzyk K."/>
            <person name="Murdoch R.W."/>
            <person name="Higgins S."/>
            <person name="Loffler F."/>
        </authorList>
    </citation>
    <scope>NUCLEOTIDE SEQUENCE</scope>
</reference>
<dbReference type="PANTHER" id="PTHR37839">
    <property type="entry name" value="NA(+)-TRANSLOCATING NADH-QUINONE REDUCTASE SUBUNIT A"/>
    <property type="match status" value="1"/>
</dbReference>
<dbReference type="NCBIfam" id="TIGR01936">
    <property type="entry name" value="nqrA"/>
    <property type="match status" value="1"/>
</dbReference>
<keyword evidence="5" id="KW-0406">Ion transport</keyword>
<evidence type="ECO:0000259" key="8">
    <source>
        <dbReference type="Pfam" id="PF05896"/>
    </source>
</evidence>
<dbReference type="Pfam" id="PF11973">
    <property type="entry name" value="NQRA_SLBB"/>
    <property type="match status" value="1"/>
</dbReference>
<evidence type="ECO:0000256" key="3">
    <source>
        <dbReference type="ARBA" id="ARBA00023027"/>
    </source>
</evidence>
<dbReference type="NCBIfam" id="NF003761">
    <property type="entry name" value="PRK05352.1-4"/>
    <property type="match status" value="1"/>
</dbReference>
<sequence length="458" mass="51294">MANLIKTKRGLNIPINGRPIEIIGTSTLPKEFALIPDNYHGVTPKLLVKEGDEVKAGSPVFYEKQFPGMNFVSPVSGTIKSIIRGERRKIISIIIESDEKMTYQQFDKPDLAKSTPDEIISLLQQSGLWAYIKQRPYDVIANPTKTPKAIFISSFDTAPLAPNNDFVMSGQMADFQTGIDALAKIATVQLGVRYGKKSPFSTVKNAVITEYDGPHPVGNVGIQINHVSPVNKGEVVWTVNPQDVLFIGRLFNKGIVDLSRLIALTGPNVRSPQYYQTVVGANIEPLLQGNRITGNVCHRFISGNVLTGIQVKGNGWIDPYATQITVLEDGNNVHELIGWGMPRFRKFSMSRTYFTFIFETKLMRRLFGNMKYKWDARLMGGRRAIIMSGEYDKVLPMDIYPEFLFKAMITNNLDKMEALGAYEIAPEDVALCEFVCTSKLPLQQIVRNALDYMKKELE</sequence>
<dbReference type="HAMAP" id="MF_00425">
    <property type="entry name" value="NqrA"/>
    <property type="match status" value="1"/>
</dbReference>
<protein>
    <submittedName>
        <fullName evidence="11">Na(+)-translocating NADH-quinone reductase subunit A</fullName>
    </submittedName>
</protein>
<evidence type="ECO:0000256" key="2">
    <source>
        <dbReference type="ARBA" id="ARBA00022967"/>
    </source>
</evidence>
<name>A0A644W8Z1_9ZZZZ</name>
<feature type="domain" description="NqrA N-terminal barrel-sandwich hybrid" evidence="8">
    <location>
        <begin position="5"/>
        <end position="97"/>
    </location>
</feature>
<feature type="domain" description="Na(+)-translocating NADH-quinone reductase subunit A C-terminal" evidence="9">
    <location>
        <begin position="262"/>
        <end position="312"/>
    </location>
</feature>
<dbReference type="AlphaFoldDB" id="A0A644W8Z1"/>
<keyword evidence="7" id="KW-0739">Sodium transport</keyword>
<dbReference type="InterPro" id="IPR056147">
    <property type="entry name" value="NQRA_N"/>
</dbReference>
<feature type="domain" description="NqrA second alpha/beta" evidence="10">
    <location>
        <begin position="117"/>
        <end position="255"/>
    </location>
</feature>
<evidence type="ECO:0000259" key="9">
    <source>
        <dbReference type="Pfam" id="PF11973"/>
    </source>
</evidence>
<keyword evidence="4" id="KW-0915">Sodium</keyword>
<keyword evidence="3" id="KW-0520">NAD</keyword>
<dbReference type="GO" id="GO:0006814">
    <property type="term" value="P:sodium ion transport"/>
    <property type="evidence" value="ECO:0007669"/>
    <property type="project" value="UniProtKB-KW"/>
</dbReference>
<dbReference type="Pfam" id="PF24836">
    <property type="entry name" value="NQRA_2nd"/>
    <property type="match status" value="1"/>
</dbReference>